<dbReference type="EMBL" id="CAXKWB010007113">
    <property type="protein sequence ID" value="CAL4085659.1"/>
    <property type="molecule type" value="Genomic_DNA"/>
</dbReference>
<name>A0AAV2QGS9_MEGNR</name>
<evidence type="ECO:0000313" key="1">
    <source>
        <dbReference type="EMBL" id="CAL4085659.1"/>
    </source>
</evidence>
<dbReference type="PANTHER" id="PTHR35354">
    <property type="entry name" value="RGD1561648"/>
    <property type="match status" value="1"/>
</dbReference>
<gene>
    <name evidence="1" type="ORF">MNOR_LOCUS12774</name>
</gene>
<proteinExistence type="predicted"/>
<evidence type="ECO:0000313" key="2">
    <source>
        <dbReference type="Proteomes" id="UP001497623"/>
    </source>
</evidence>
<organism evidence="1 2">
    <name type="scientific">Meganyctiphanes norvegica</name>
    <name type="common">Northern krill</name>
    <name type="synonym">Thysanopoda norvegica</name>
    <dbReference type="NCBI Taxonomy" id="48144"/>
    <lineage>
        <taxon>Eukaryota</taxon>
        <taxon>Metazoa</taxon>
        <taxon>Ecdysozoa</taxon>
        <taxon>Arthropoda</taxon>
        <taxon>Crustacea</taxon>
        <taxon>Multicrustacea</taxon>
        <taxon>Malacostraca</taxon>
        <taxon>Eumalacostraca</taxon>
        <taxon>Eucarida</taxon>
        <taxon>Euphausiacea</taxon>
        <taxon>Euphausiidae</taxon>
        <taxon>Meganyctiphanes</taxon>
    </lineage>
</organism>
<dbReference type="PANTHER" id="PTHR35354:SF1">
    <property type="entry name" value="RGD1561648"/>
    <property type="match status" value="1"/>
</dbReference>
<comment type="caution">
    <text evidence="1">The sequence shown here is derived from an EMBL/GenBank/DDBJ whole genome shotgun (WGS) entry which is preliminary data.</text>
</comment>
<accession>A0AAV2QGS9</accession>
<dbReference type="AlphaFoldDB" id="A0AAV2QGS9"/>
<protein>
    <submittedName>
        <fullName evidence="1">Uncharacterized protein</fullName>
    </submittedName>
</protein>
<dbReference type="Pfam" id="PF15087">
    <property type="entry name" value="DUF4551"/>
    <property type="match status" value="1"/>
</dbReference>
<reference evidence="1 2" key="1">
    <citation type="submission" date="2024-05" db="EMBL/GenBank/DDBJ databases">
        <authorList>
            <person name="Wallberg A."/>
        </authorList>
    </citation>
    <scope>NUCLEOTIDE SEQUENCE [LARGE SCALE GENOMIC DNA]</scope>
</reference>
<sequence length="233" mass="26305">MAALTLETITTLLQGTQRCPFKMKVIRSNNYNCLRRLIKRSMSIPELASTYKLTCNHWLTDFRELASRAWENLPESELLKLVLEVNHAGTSTLYELLNSATELIWGGDIHGETHDNDGISLSAILQHAPVEGWLAYSVPQLLCLLHSDGEGLVESCDAALTHQYCYVIAMVLNHSPRALKYCTTNFAEELRYYAHESIVKSRLGEACPITPHTLKHAKTIANMIRIKDKNLLR</sequence>
<dbReference type="InterPro" id="IPR027878">
    <property type="entry name" value="DUF4551"/>
</dbReference>
<dbReference type="Proteomes" id="UP001497623">
    <property type="component" value="Unassembled WGS sequence"/>
</dbReference>
<keyword evidence="2" id="KW-1185">Reference proteome</keyword>